<dbReference type="Gene3D" id="3.30.559.30">
    <property type="entry name" value="Nonribosomal peptide synthetase, condensation domain"/>
    <property type="match status" value="1"/>
</dbReference>
<dbReference type="Gene3D" id="1.10.10.1830">
    <property type="entry name" value="Non-ribosomal peptide synthase, adenylation domain"/>
    <property type="match status" value="1"/>
</dbReference>
<dbReference type="PROSITE" id="PS00455">
    <property type="entry name" value="AMP_BINDING"/>
    <property type="match status" value="1"/>
</dbReference>
<dbReference type="InterPro" id="IPR001242">
    <property type="entry name" value="Condensation_dom"/>
</dbReference>
<dbReference type="PANTHER" id="PTHR45527">
    <property type="entry name" value="NONRIBOSOMAL PEPTIDE SYNTHETASE"/>
    <property type="match status" value="1"/>
</dbReference>
<reference evidence="10 11" key="1">
    <citation type="submission" date="2020-03" db="EMBL/GenBank/DDBJ databases">
        <title>WGS of actinomycetes isolated from Thailand.</title>
        <authorList>
            <person name="Thawai C."/>
        </authorList>
    </citation>
    <scope>NUCLEOTIDE SEQUENCE [LARGE SCALE GENOMIC DNA]</scope>
    <source>
        <strain evidence="10 11">PRB2-1</strain>
    </source>
</reference>
<dbReference type="Pfam" id="PF00975">
    <property type="entry name" value="Thioesterase"/>
    <property type="match status" value="1"/>
</dbReference>
<evidence type="ECO:0000256" key="8">
    <source>
        <dbReference type="ARBA" id="ARBA00033440"/>
    </source>
</evidence>
<sequence length="1838" mass="198410">MTVRELIDELHHVGVRLWEEDGLLRYRAPRQAMTEARLQRLRQHKEAVLDELRRTGGAVLVAAPEDRFEPFPLTDVQSSYLLGRSTAYEYGGTGCRAYLEARFPRFEPSLVREAWRRLVERHDALRTVVHPDGHQQVVRGLPEAEVEITDLRDADAAALREAREQVRAELSAREFHPERWPLHDLRVTAGPDDVRIHLAIDLLICDYGSVQLLLGELEQLCLRPAEPLAPLGIRYRDHLLAQRAHTQARAERDRGYWWRRLEESPAEDAVPLAPAPALPLRSRPAGTDGGAPGFVRLQGALPAGAWERLRQRAAGHQVTPTVALLTAYAEVMARWSGRRLFTLDLPMFHRLPLHPESALLVGDFTSVELLTVDWTSGGPFAARAAAVQSQLWEDLDHAACSGVEVLREVARRRGQQAAVMPVVFTSTVGLGDGVPDGLPRLREGEIVRGSSRTPQVWIDCQAMEHRGGLLLGWDVRLGVFPDGLAEDAFAAFEAAVRRLADSDAAWRADALVALPDGQRERRERANRTASPIPQRTLHEGVLAQAIATPDRTAVVAGGTELTYRQLVERAHAVARALTRHGDVAGQLVGVVMDKGWEQVAAVLGTLLAGAAYVPVDTDQPAARRDAMLAEAGVCAVLTQPWLALAPPGVRVVTVDAAMAPGPAVPPARTAPDDRAYVIHTSGSTGRPKGVMVSHRAAWNTVADVNERFAVGPDDRILGLAGLGFDLSVYDIFGPLARGGCLVLPEPGRRADPSHWAALVARHGVTLWNSVPAQLQMLDTFLAADGAPAPRSLRLALLSGDWIPLPLARSAAERLPSCRLVGLGGATEAAIWSIAHPIDARRLTGPSVPYGTPLANQGWYVLDAGLQDCPDLVPGELYITGAGLALGYLGDPVRTAERFPTHPRTGERMYRTGDLGRYLPDGTVELLGRTDDQVKIRGHRVEPAELAAAAESHPAVASAVALVTGEAPADRRLAAFAATAPGEQSLTAAGRAALAAAREAGDRARSAVDPALLGDFLELADDVALAAMARTLRAAGLFTGPDAAHTAQDAVAALGAHPKHTRTLRRWLRALAGAGRLRHDSATGRYRGRLGGGPVDPEKAWPQLEELARRLDYGSDLLRLVRTSSEHLPQLLRGEEDPLALLFPHGSLDVARAAYRDNLVSRSLNAVAVAALRELAAGNRGPEPLRVLEVGAGVGGTSTDLVPALAGHDVDYLFTDVSQFFLAEARERFAPHPWVRYGLFDINEDPVAQGLAANSFDVVLCANVLHNSDDAARTLARLREVLVPGGWLVFMEATVERHPLLVSMEFVDGLSGGFADVRQAADRTFLTTGQWTGLLAEAGAETGLCFPPAGDVLAQAGQQIFLTRMKTGRARVTADELSRHLAQRLPDHLLPERLEVLDDLPLTANGKVDRARLRLRLTASRRAATDPAGDRQPGRPPADALERRLAELWAQVLQRPLVGRDDDFFRLGGDSLLVARLVGRLRETEPTARGIAWEHLLRQVLQQPTVAALAGYLRGAAAGPLIPEPRADDGRIAPVLLADGPTDAPVTVLVHDGSGTLLPYRALLEEFRRRPAAGRLLGLEAASPERYLGSDPARLVTRLGGEYAQALLADGTRRFRVIGYCMGGLIATEAARALAEAGADVQDLTVISCYRPPFEVHDDLVAEYTFVLSLGLDPAAVGFPADAGALGDAIAAALDGTPARLESGALTALGGTAHAQVVRSLRELEGRSPEARLEALALAAERLGGPLDRGRLARRYQVFRHSLFAVTRYQPEPYAGDITFLRHTGRYGFLPGLQQDMTAYWQQVCLGELRVRDIAGDHFRCIDADRAAAVRALLDGGAR</sequence>
<dbReference type="PROSITE" id="PS50075">
    <property type="entry name" value="CARRIER"/>
    <property type="match status" value="1"/>
</dbReference>
<dbReference type="Gene3D" id="2.30.38.10">
    <property type="entry name" value="Luciferase, Domain 3"/>
    <property type="match status" value="1"/>
</dbReference>
<dbReference type="InterPro" id="IPR009081">
    <property type="entry name" value="PP-bd_ACP"/>
</dbReference>
<dbReference type="SUPFAM" id="SSF53335">
    <property type="entry name" value="S-adenosyl-L-methionine-dependent methyltransferases"/>
    <property type="match status" value="1"/>
</dbReference>
<dbReference type="Gene3D" id="1.10.1200.10">
    <property type="entry name" value="ACP-like"/>
    <property type="match status" value="1"/>
</dbReference>
<dbReference type="InterPro" id="IPR036736">
    <property type="entry name" value="ACP-like_sf"/>
</dbReference>
<evidence type="ECO:0000313" key="11">
    <source>
        <dbReference type="Proteomes" id="UP000734511"/>
    </source>
</evidence>
<dbReference type="InterPro" id="IPR020845">
    <property type="entry name" value="AMP-binding_CS"/>
</dbReference>
<dbReference type="RefSeq" id="WP_167982360.1">
    <property type="nucleotide sequence ID" value="NZ_JAATEJ010000005.1"/>
</dbReference>
<dbReference type="Pfam" id="PF00550">
    <property type="entry name" value="PP-binding"/>
    <property type="match status" value="1"/>
</dbReference>
<dbReference type="CDD" id="cd02440">
    <property type="entry name" value="AdoMet_MTases"/>
    <property type="match status" value="1"/>
</dbReference>
<accession>A0ABX0ZML0</accession>
<feature type="domain" description="Carrier" evidence="9">
    <location>
        <begin position="1435"/>
        <end position="1516"/>
    </location>
</feature>
<evidence type="ECO:0000313" key="10">
    <source>
        <dbReference type="EMBL" id="NJP43479.1"/>
    </source>
</evidence>
<keyword evidence="11" id="KW-1185">Reference proteome</keyword>
<dbReference type="InterPro" id="IPR057737">
    <property type="entry name" value="Condensation_MtbB-like"/>
</dbReference>
<comment type="caution">
    <text evidence="10">The sequence shown here is derived from an EMBL/GenBank/DDBJ whole genome shotgun (WGS) entry which is preliminary data.</text>
</comment>
<dbReference type="InterPro" id="IPR001031">
    <property type="entry name" value="Thioesterase"/>
</dbReference>
<name>A0ABX0ZML0_9ACTN</name>
<dbReference type="SUPFAM" id="SSF53474">
    <property type="entry name" value="alpha/beta-Hydrolases"/>
    <property type="match status" value="1"/>
</dbReference>
<dbReference type="InterPro" id="IPR044894">
    <property type="entry name" value="TubC_N_sf"/>
</dbReference>
<dbReference type="Gene3D" id="3.40.50.150">
    <property type="entry name" value="Vaccinia Virus protein VP39"/>
    <property type="match status" value="1"/>
</dbReference>
<dbReference type="InterPro" id="IPR029063">
    <property type="entry name" value="SAM-dependent_MTases_sf"/>
</dbReference>
<comment type="cofactor">
    <cofactor evidence="1">
        <name>pantetheine 4'-phosphate</name>
        <dbReference type="ChEBI" id="CHEBI:47942"/>
    </cofactor>
</comment>
<dbReference type="InterPro" id="IPR041464">
    <property type="entry name" value="TubC_N"/>
</dbReference>
<dbReference type="Pfam" id="PF00668">
    <property type="entry name" value="Condensation"/>
    <property type="match status" value="1"/>
</dbReference>
<dbReference type="InterPro" id="IPR023213">
    <property type="entry name" value="CAT-like_dom_sf"/>
</dbReference>
<evidence type="ECO:0000256" key="4">
    <source>
        <dbReference type="ARBA" id="ARBA00016743"/>
    </source>
</evidence>
<dbReference type="SUPFAM" id="SSF52777">
    <property type="entry name" value="CoA-dependent acyltransferases"/>
    <property type="match status" value="2"/>
</dbReference>
<keyword evidence="7" id="KW-0436">Ligase</keyword>
<evidence type="ECO:0000259" key="9">
    <source>
        <dbReference type="PROSITE" id="PS50075"/>
    </source>
</evidence>
<dbReference type="InterPro" id="IPR000873">
    <property type="entry name" value="AMP-dep_synth/lig_dom"/>
</dbReference>
<dbReference type="InterPro" id="IPR029058">
    <property type="entry name" value="AB_hydrolase_fold"/>
</dbReference>
<organism evidence="10 11">
    <name type="scientific">Actinacidiphila epipremni</name>
    <dbReference type="NCBI Taxonomy" id="2053013"/>
    <lineage>
        <taxon>Bacteria</taxon>
        <taxon>Bacillati</taxon>
        <taxon>Actinomycetota</taxon>
        <taxon>Actinomycetes</taxon>
        <taxon>Kitasatosporales</taxon>
        <taxon>Streptomycetaceae</taxon>
        <taxon>Actinacidiphila</taxon>
    </lineage>
</organism>
<dbReference type="Proteomes" id="UP000734511">
    <property type="component" value="Unassembled WGS sequence"/>
</dbReference>
<dbReference type="Gene3D" id="3.40.50.1820">
    <property type="entry name" value="alpha/beta hydrolase"/>
    <property type="match status" value="1"/>
</dbReference>
<gene>
    <name evidence="10" type="ORF">HCN08_08715</name>
</gene>
<dbReference type="EMBL" id="JAATEJ010000005">
    <property type="protein sequence ID" value="NJP43479.1"/>
    <property type="molecule type" value="Genomic_DNA"/>
</dbReference>
<dbReference type="PANTHER" id="PTHR45527:SF10">
    <property type="entry name" value="PYOCHELIN SYNTHASE PCHF"/>
    <property type="match status" value="1"/>
</dbReference>
<comment type="pathway">
    <text evidence="2">Siderophore biosynthesis; mycobactin biosynthesis.</text>
</comment>
<dbReference type="Gene3D" id="3.30.300.30">
    <property type="match status" value="2"/>
</dbReference>
<evidence type="ECO:0000256" key="3">
    <source>
        <dbReference type="ARBA" id="ARBA00007380"/>
    </source>
</evidence>
<dbReference type="SUPFAM" id="SSF47336">
    <property type="entry name" value="ACP-like"/>
    <property type="match status" value="1"/>
</dbReference>
<evidence type="ECO:0000256" key="7">
    <source>
        <dbReference type="ARBA" id="ARBA00022598"/>
    </source>
</evidence>
<dbReference type="SUPFAM" id="SSF56801">
    <property type="entry name" value="Acetyl-CoA synthetase-like"/>
    <property type="match status" value="1"/>
</dbReference>
<evidence type="ECO:0000256" key="5">
    <source>
        <dbReference type="ARBA" id="ARBA00022450"/>
    </source>
</evidence>
<proteinExistence type="inferred from homology"/>
<dbReference type="InterPro" id="IPR013217">
    <property type="entry name" value="Methyltransf_12"/>
</dbReference>
<dbReference type="CDD" id="cd19535">
    <property type="entry name" value="Cyc_NRPS"/>
    <property type="match status" value="1"/>
</dbReference>
<dbReference type="Pfam" id="PF00501">
    <property type="entry name" value="AMP-binding"/>
    <property type="match status" value="1"/>
</dbReference>
<keyword evidence="5" id="KW-0596">Phosphopantetheine</keyword>
<dbReference type="Pfam" id="PF18563">
    <property type="entry name" value="TubC_N"/>
    <property type="match status" value="1"/>
</dbReference>
<dbReference type="InterPro" id="IPR010071">
    <property type="entry name" value="AA_adenyl_dom"/>
</dbReference>
<protein>
    <recommendedName>
        <fullName evidence="4">Phenyloxazoline synthase MbtB</fullName>
    </recommendedName>
    <alternativeName>
        <fullName evidence="8">Mycobactin synthetase protein B</fullName>
    </alternativeName>
</protein>
<dbReference type="PROSITE" id="PS00012">
    <property type="entry name" value="PHOSPHOPANTETHEINE"/>
    <property type="match status" value="1"/>
</dbReference>
<dbReference type="InterPro" id="IPR045851">
    <property type="entry name" value="AMP-bd_C_sf"/>
</dbReference>
<evidence type="ECO:0000256" key="2">
    <source>
        <dbReference type="ARBA" id="ARBA00005102"/>
    </source>
</evidence>
<dbReference type="Pfam" id="PF08242">
    <property type="entry name" value="Methyltransf_12"/>
    <property type="match status" value="1"/>
</dbReference>
<dbReference type="Gene3D" id="3.40.50.980">
    <property type="match status" value="2"/>
</dbReference>
<evidence type="ECO:0000256" key="6">
    <source>
        <dbReference type="ARBA" id="ARBA00022553"/>
    </source>
</evidence>
<dbReference type="Gene3D" id="3.30.559.10">
    <property type="entry name" value="Chloramphenicol acetyltransferase-like domain"/>
    <property type="match status" value="1"/>
</dbReference>
<comment type="similarity">
    <text evidence="3">Belongs to the ATP-dependent AMP-binding enzyme family. MbtB subfamily.</text>
</comment>
<dbReference type="NCBIfam" id="TIGR01733">
    <property type="entry name" value="AA-adenyl-dom"/>
    <property type="match status" value="1"/>
</dbReference>
<dbReference type="InterPro" id="IPR006162">
    <property type="entry name" value="Ppantetheine_attach_site"/>
</dbReference>
<keyword evidence="6" id="KW-0597">Phosphoprotein</keyword>
<evidence type="ECO:0000256" key="1">
    <source>
        <dbReference type="ARBA" id="ARBA00001957"/>
    </source>
</evidence>